<dbReference type="Gene3D" id="3.30.70.1320">
    <property type="entry name" value="Multidrug efflux transporter AcrB pore domain like"/>
    <property type="match status" value="1"/>
</dbReference>
<proteinExistence type="inferred from homology"/>
<name>A0A562SK17_9BACT</name>
<feature type="transmembrane region" description="Helical" evidence="9">
    <location>
        <begin position="440"/>
        <end position="460"/>
    </location>
</feature>
<dbReference type="GO" id="GO:0042910">
    <property type="term" value="F:xenobiotic transmembrane transporter activity"/>
    <property type="evidence" value="ECO:0007669"/>
    <property type="project" value="TreeGrafter"/>
</dbReference>
<dbReference type="PROSITE" id="PS50156">
    <property type="entry name" value="SSD"/>
    <property type="match status" value="1"/>
</dbReference>
<feature type="transmembrane region" description="Helical" evidence="9">
    <location>
        <begin position="544"/>
        <end position="564"/>
    </location>
</feature>
<dbReference type="SUPFAM" id="SSF82693">
    <property type="entry name" value="Multidrug efflux transporter AcrB pore domain, PN1, PN2, PC1 and PC2 subdomains"/>
    <property type="match status" value="3"/>
</dbReference>
<evidence type="ECO:0000256" key="7">
    <source>
        <dbReference type="ARBA" id="ARBA00022989"/>
    </source>
</evidence>
<gene>
    <name evidence="11" type="ORF">IQ13_2617</name>
</gene>
<sequence length="1053" mass="114923">MTSKFIHRPVLSIVISVIITLLGLLSLTQLPVTQFPDIAPPEVTVTSKYTGANAETVVKAVVTPLERAINGVPGMAYMSSVSGNDGTSVIQIVFKAGTDPDVAAVNVQNRVSSTLDELPEEAIKAGVIVEKVQNSMLMYLNILGSDTTLDEKFLFNFTDINILPELKRIEGVGFADIMGSREYAMRIWLKPDKMVMYNLSAAEVIAMLKAQNVEAAPGKIGESSGKASQSLQYVLKYTGKHNSKEAYENIVLRNEEDGELLRLKDIAEVEFDSQEYDVLSKENGKPSAAIMIKQRPGTNAKDVIQKIKDRMQEIKAASFTPGMDYTISYDVSAFLDASISEVIKTLIEAFILVALVVFIFLQDGRSTIIPILAVPVSLIGTFFFMQLMGFSLNLITLFALVLAIGIVVDNAIVVVEAVHEKMERSGMGARRATEQAMREISGAIIAITLVMSAVFIPVAFMEGPTGIFYRQFSLTMAVSIVLSGVTALTLTPALCMLFLKNPHDTHHAKKKNLLTRFFDGFNKWYNGLSARYKKLLSIIANRRVVTFGALLLFTVSAGLVGKLVPSGFIPNEDQGAIYANITAPSGATLERTDKVVDEVQQIAQKMDAVSSVSGLSGYSVLSEGVGAVYGMNLISLKNWKERKQSDAEIIRELEEKTKHIKDASIEFFTPPPVPGYGNSSGFELRLLDRSGSGDLQKLQQVADAFVAELNKRPEINNTFTTFNAKFPQYLLHIDGDLAAQKGITADNAMGTLQTLIGSEYATNFIRFGQLYRVMVQALPQYRAQPDDLLKLYIKNDQGEMVPFSSFLRVEKVYGPEQVTRYNMYPSAMINGQPAPGYSSGQAIAAIKEVAATKLPKGYGYDWAGSSRDQANAGNQAIYIFIICLLFVYLLLAAQYESFLLPFPVILSLPVGVFGALFMLLLMGLENNIYAQIAMIMLIGILGKNAILIIEFAAMKHREGMKPLQAAVEAAALRLRPILMTSFAFIAGLIPLMLASGAGEIGNKTIGSAAAGGMLFGTILGVIIIPGLYVVFASLSERLNKNKRKEEKPFTETV</sequence>
<keyword evidence="12" id="KW-1185">Reference proteome</keyword>
<organism evidence="11 12">
    <name type="scientific">Lacibacter cauensis</name>
    <dbReference type="NCBI Taxonomy" id="510947"/>
    <lineage>
        <taxon>Bacteria</taxon>
        <taxon>Pseudomonadati</taxon>
        <taxon>Bacteroidota</taxon>
        <taxon>Chitinophagia</taxon>
        <taxon>Chitinophagales</taxon>
        <taxon>Chitinophagaceae</taxon>
        <taxon>Lacibacter</taxon>
    </lineage>
</organism>
<accession>A0A562SK17</accession>
<dbReference type="FunFam" id="1.20.1640.10:FF:000001">
    <property type="entry name" value="Efflux pump membrane transporter"/>
    <property type="match status" value="1"/>
</dbReference>
<evidence type="ECO:0000313" key="12">
    <source>
        <dbReference type="Proteomes" id="UP000316167"/>
    </source>
</evidence>
<keyword evidence="6 9" id="KW-0812">Transmembrane</keyword>
<dbReference type="NCBIfam" id="TIGR00915">
    <property type="entry name" value="2A0602"/>
    <property type="match status" value="1"/>
</dbReference>
<keyword evidence="5" id="KW-0997">Cell inner membrane</keyword>
<dbReference type="AlphaFoldDB" id="A0A562SK17"/>
<dbReference type="SUPFAM" id="SSF82714">
    <property type="entry name" value="Multidrug efflux transporter AcrB TolC docking domain, DN and DC subdomains"/>
    <property type="match status" value="2"/>
</dbReference>
<dbReference type="PANTHER" id="PTHR32063">
    <property type="match status" value="1"/>
</dbReference>
<dbReference type="GO" id="GO:0015562">
    <property type="term" value="F:efflux transmembrane transporter activity"/>
    <property type="evidence" value="ECO:0007669"/>
    <property type="project" value="InterPro"/>
</dbReference>
<evidence type="ECO:0000313" key="11">
    <source>
        <dbReference type="EMBL" id="TWI81599.1"/>
    </source>
</evidence>
<reference evidence="11 12" key="1">
    <citation type="journal article" date="2015" name="Stand. Genomic Sci.">
        <title>Genomic Encyclopedia of Bacterial and Archaeal Type Strains, Phase III: the genomes of soil and plant-associated and newly described type strains.</title>
        <authorList>
            <person name="Whitman W.B."/>
            <person name="Woyke T."/>
            <person name="Klenk H.P."/>
            <person name="Zhou Y."/>
            <person name="Lilburn T.G."/>
            <person name="Beck B.J."/>
            <person name="De Vos P."/>
            <person name="Vandamme P."/>
            <person name="Eisen J.A."/>
            <person name="Garrity G."/>
            <person name="Hugenholtz P."/>
            <person name="Kyrpides N.C."/>
        </authorList>
    </citation>
    <scope>NUCLEOTIDE SEQUENCE [LARGE SCALE GENOMIC DNA]</scope>
    <source>
        <strain evidence="11 12">CGMCC 1.7271</strain>
    </source>
</reference>
<dbReference type="Proteomes" id="UP000316167">
    <property type="component" value="Unassembled WGS sequence"/>
</dbReference>
<dbReference type="PRINTS" id="PR00702">
    <property type="entry name" value="ACRIFLAVINRP"/>
</dbReference>
<dbReference type="PANTHER" id="PTHR32063:SF9">
    <property type="entry name" value="SIMILAR TO MULTIDRUG RESISTANCE PROTEIN MEXB"/>
    <property type="match status" value="1"/>
</dbReference>
<dbReference type="EMBL" id="VLLE01000004">
    <property type="protein sequence ID" value="TWI81599.1"/>
    <property type="molecule type" value="Genomic_DNA"/>
</dbReference>
<feature type="domain" description="SSD" evidence="10">
    <location>
        <begin position="371"/>
        <end position="497"/>
    </location>
</feature>
<keyword evidence="4" id="KW-1003">Cell membrane</keyword>
<dbReference type="SUPFAM" id="SSF82866">
    <property type="entry name" value="Multidrug efflux transporter AcrB transmembrane domain"/>
    <property type="match status" value="2"/>
</dbReference>
<comment type="caution">
    <text evidence="11">The sequence shown here is derived from an EMBL/GenBank/DDBJ whole genome shotgun (WGS) entry which is preliminary data.</text>
</comment>
<keyword evidence="8 9" id="KW-0472">Membrane</keyword>
<dbReference type="Gene3D" id="3.30.2090.10">
    <property type="entry name" value="Multidrug efflux transporter AcrB TolC docking domain, DN and DC subdomains"/>
    <property type="match status" value="2"/>
</dbReference>
<evidence type="ECO:0000256" key="5">
    <source>
        <dbReference type="ARBA" id="ARBA00022519"/>
    </source>
</evidence>
<keyword evidence="3" id="KW-0813">Transport</keyword>
<dbReference type="GO" id="GO:0009636">
    <property type="term" value="P:response to toxic substance"/>
    <property type="evidence" value="ECO:0007669"/>
    <property type="project" value="UniProtKB-ARBA"/>
</dbReference>
<keyword evidence="7 9" id="KW-1133">Transmembrane helix</keyword>
<dbReference type="Gene3D" id="3.30.70.1430">
    <property type="entry name" value="Multidrug efflux transporter AcrB pore domain"/>
    <property type="match status" value="2"/>
</dbReference>
<evidence type="ECO:0000256" key="6">
    <source>
        <dbReference type="ARBA" id="ARBA00022692"/>
    </source>
</evidence>
<evidence type="ECO:0000256" key="9">
    <source>
        <dbReference type="SAM" id="Phobius"/>
    </source>
</evidence>
<dbReference type="InterPro" id="IPR000731">
    <property type="entry name" value="SSD"/>
</dbReference>
<feature type="transmembrane region" description="Helical" evidence="9">
    <location>
        <begin position="368"/>
        <end position="388"/>
    </location>
</feature>
<dbReference type="Gene3D" id="3.30.70.1440">
    <property type="entry name" value="Multidrug efflux transporter AcrB pore domain"/>
    <property type="match status" value="1"/>
</dbReference>
<feature type="transmembrane region" description="Helical" evidence="9">
    <location>
        <begin position="342"/>
        <end position="361"/>
    </location>
</feature>
<feature type="transmembrane region" description="Helical" evidence="9">
    <location>
        <begin position="974"/>
        <end position="993"/>
    </location>
</feature>
<evidence type="ECO:0000256" key="3">
    <source>
        <dbReference type="ARBA" id="ARBA00022448"/>
    </source>
</evidence>
<dbReference type="GO" id="GO:0005886">
    <property type="term" value="C:plasma membrane"/>
    <property type="evidence" value="ECO:0007669"/>
    <property type="project" value="UniProtKB-SubCell"/>
</dbReference>
<comment type="subcellular location">
    <subcellularLocation>
        <location evidence="1">Cell inner membrane</location>
        <topology evidence="1">Multi-pass membrane protein</topology>
    </subcellularLocation>
</comment>
<feature type="transmembrane region" description="Helical" evidence="9">
    <location>
        <begin position="394"/>
        <end position="419"/>
    </location>
</feature>
<feature type="transmembrane region" description="Helical" evidence="9">
    <location>
        <begin position="875"/>
        <end position="891"/>
    </location>
</feature>
<evidence type="ECO:0000256" key="1">
    <source>
        <dbReference type="ARBA" id="ARBA00004429"/>
    </source>
</evidence>
<evidence type="ECO:0000256" key="2">
    <source>
        <dbReference type="ARBA" id="ARBA00010942"/>
    </source>
</evidence>
<dbReference type="RefSeq" id="WP_144886785.1">
    <property type="nucleotide sequence ID" value="NZ_VLLE01000004.1"/>
</dbReference>
<dbReference type="Gene3D" id="1.20.1640.10">
    <property type="entry name" value="Multidrug efflux transporter AcrB transmembrane domain"/>
    <property type="match status" value="2"/>
</dbReference>
<dbReference type="InterPro" id="IPR027463">
    <property type="entry name" value="AcrB_DN_DC_subdom"/>
</dbReference>
<feature type="transmembrane region" description="Helical" evidence="9">
    <location>
        <begin position="928"/>
        <end position="953"/>
    </location>
</feature>
<protein>
    <submittedName>
        <fullName evidence="11">HAE1 family hydrophobic/amphiphilic exporter-1</fullName>
    </submittedName>
</protein>
<feature type="transmembrane region" description="Helical" evidence="9">
    <location>
        <begin position="472"/>
        <end position="499"/>
    </location>
</feature>
<feature type="transmembrane region" description="Helical" evidence="9">
    <location>
        <begin position="1013"/>
        <end position="1034"/>
    </location>
</feature>
<evidence type="ECO:0000256" key="8">
    <source>
        <dbReference type="ARBA" id="ARBA00023136"/>
    </source>
</evidence>
<dbReference type="InterPro" id="IPR001036">
    <property type="entry name" value="Acrflvin-R"/>
</dbReference>
<dbReference type="OrthoDB" id="9758234at2"/>
<evidence type="ECO:0000259" key="10">
    <source>
        <dbReference type="PROSITE" id="PS50156"/>
    </source>
</evidence>
<dbReference type="InterPro" id="IPR004764">
    <property type="entry name" value="MdtF-like"/>
</dbReference>
<feature type="transmembrane region" description="Helical" evidence="9">
    <location>
        <begin position="898"/>
        <end position="922"/>
    </location>
</feature>
<evidence type="ECO:0000256" key="4">
    <source>
        <dbReference type="ARBA" id="ARBA00022475"/>
    </source>
</evidence>
<feature type="transmembrane region" description="Helical" evidence="9">
    <location>
        <begin position="12"/>
        <end position="32"/>
    </location>
</feature>
<comment type="similarity">
    <text evidence="2">Belongs to the resistance-nodulation-cell division (RND) (TC 2.A.6) family.</text>
</comment>
<dbReference type="Pfam" id="PF00873">
    <property type="entry name" value="ACR_tran"/>
    <property type="match status" value="1"/>
</dbReference>